<organism evidence="3 4">
    <name type="scientific">Luteolibacter flavescens</name>
    <dbReference type="NCBI Taxonomy" id="1859460"/>
    <lineage>
        <taxon>Bacteria</taxon>
        <taxon>Pseudomonadati</taxon>
        <taxon>Verrucomicrobiota</taxon>
        <taxon>Verrucomicrobiia</taxon>
        <taxon>Verrucomicrobiales</taxon>
        <taxon>Verrucomicrobiaceae</taxon>
        <taxon>Luteolibacter</taxon>
    </lineage>
</organism>
<dbReference type="EMBL" id="JAPDDS010000012">
    <property type="protein sequence ID" value="MCW1886774.1"/>
    <property type="molecule type" value="Genomic_DNA"/>
</dbReference>
<comment type="caution">
    <text evidence="3">The sequence shown here is derived from an EMBL/GenBank/DDBJ whole genome shotgun (WGS) entry which is preliminary data.</text>
</comment>
<evidence type="ECO:0000313" key="4">
    <source>
        <dbReference type="Proteomes" id="UP001207930"/>
    </source>
</evidence>
<evidence type="ECO:0008006" key="5">
    <source>
        <dbReference type="Google" id="ProtNLM"/>
    </source>
</evidence>
<feature type="compositionally biased region" description="Pro residues" evidence="1">
    <location>
        <begin position="131"/>
        <end position="144"/>
    </location>
</feature>
<name>A0ABT3FU99_9BACT</name>
<dbReference type="Proteomes" id="UP001207930">
    <property type="component" value="Unassembled WGS sequence"/>
</dbReference>
<dbReference type="RefSeq" id="WP_264502729.1">
    <property type="nucleotide sequence ID" value="NZ_JAPDDS010000012.1"/>
</dbReference>
<protein>
    <recommendedName>
        <fullName evidence="5">Ig-like domain-containing protein</fullName>
    </recommendedName>
</protein>
<gene>
    <name evidence="3" type="ORF">OKA04_18690</name>
</gene>
<accession>A0ABT3FU99</accession>
<feature type="region of interest" description="Disordered" evidence="1">
    <location>
        <begin position="122"/>
        <end position="147"/>
    </location>
</feature>
<evidence type="ECO:0000256" key="2">
    <source>
        <dbReference type="SAM" id="SignalP"/>
    </source>
</evidence>
<evidence type="ECO:0000313" key="3">
    <source>
        <dbReference type="EMBL" id="MCW1886774.1"/>
    </source>
</evidence>
<proteinExistence type="predicted"/>
<reference evidence="3 4" key="1">
    <citation type="submission" date="2022-10" db="EMBL/GenBank/DDBJ databases">
        <title>Luteolibacter flavescens strain MCCC 1K03193, whole genome shotgun sequencing project.</title>
        <authorList>
            <person name="Zhao G."/>
            <person name="Shen L."/>
        </authorList>
    </citation>
    <scope>NUCLEOTIDE SEQUENCE [LARGE SCALE GENOMIC DNA]</scope>
    <source>
        <strain evidence="3 4">MCCC 1K03193</strain>
    </source>
</reference>
<evidence type="ECO:0000256" key="1">
    <source>
        <dbReference type="SAM" id="MobiDB-lite"/>
    </source>
</evidence>
<feature type="signal peptide" evidence="2">
    <location>
        <begin position="1"/>
        <end position="18"/>
    </location>
</feature>
<sequence length="1255" mass="133479">MKAFRLFILLCLSIAAHANEVPGGVFALGATKNDPAGQPLGYVLLSSQDTATLAGRRFGVHVKPAAANAAGEFSFQGMIQPVTEPAAASAILGRAERLGESRQEVEKTLRFLYRKAKHPGYLSLLTNPRQPGSPPWPDDPPQQGEPPVAEQAVMVVARAAQDPALALDLDLASQASPAIAMLRGRAWAGALPAAGQMVTVEIRLREGELDGPVVGRVELRAGVPLAMPAPGAPVQVPLRSADAHLGIGMRWASPVDLRRLSMLSSGFRLYRVDQKLVADMGLNPANLTLADLESLVIGMPAAAIRTSQVPIIIPKLFTETNVSDFNADGTTVFYLDRNQRCCGEATPRAFQPCEGFYYYTVACDLLGQPGALSSPGRGVACRTFVPMNPSGVDVEVDYTSTPAKVIVKWQPQTDGMTPPTKYEILRGVGKNDPRISRVLMVNDGEHLERGDPNLLVKCGELAANATTLRWVDQAPVIGAGETCWYAVRAVQEVGCAECPDLVSPPSAPAFVTIRRMHAPAPPVLCHQGTNFPFTVVAFDKQSTIMSRYPAVEHRVNIACGRETEDVTHMKLAVLVGGGATVVWERTVYFPPGKSLEDVEVSVVFTGASDKPSVRCTAYGADSSVSNTVTQTFELPTVAANVREKTSMPWLRFVAGNYSISSPPPPGSILRTVVVSTTTSNGTAIPAKGRGFSVVPFSFGAIPAPGPGEDTDAAVLIEVQGSNGSWQPAGGVRLRNNLAMIAREFDGPVRATLLKVRPPAGCDGSVHRGDTADGTRPPLTMGLCLTPGTKEYRIYRSINGGELSLIEQGDAVAGAVNGLAGFSDPNLPAGSARVEYYAQFVNGDGSASPMTALACPVIVITAPPVPVLNRLRPVFAENGSGNEMEVQWHCSATGVERFQIFVESGSGNLIQYLQPVPTVLSGTPGGPAGGPGAVTISGNFIHTLVPGNVGSQQMLNTRSYYTKRVGENAEGSTEMLGIGPNYKMRIPVNGAGQYKVWVKSIGLRGGVSAPSNALDFRWRNPVPETNVNEAPIPWPARELPPAINGNAFTNPVRVVRIPRSTLSMTVNGVAGTWRTYWPANAAADGVSENYLRGVMIGFGRPFNSKDYIAGGTAAAPRFSITSHDLQAGRRNANAYLTPVRDRPWDLTLPAVLYRRQIPSSTFPQPAGDVIQVSPLIESIASYRVGESESRIADPYVAVLGVPLAGGSDQLALAFCLLDTQPVIEGASYQYFLVRFDGEGEMRDVVDAGTTTIETQP</sequence>
<keyword evidence="2" id="KW-0732">Signal</keyword>
<feature type="chain" id="PRO_5046663779" description="Ig-like domain-containing protein" evidence="2">
    <location>
        <begin position="19"/>
        <end position="1255"/>
    </location>
</feature>
<keyword evidence="4" id="KW-1185">Reference proteome</keyword>